<evidence type="ECO:0000313" key="1">
    <source>
        <dbReference type="EMBL" id="GAA4267634.1"/>
    </source>
</evidence>
<proteinExistence type="predicted"/>
<gene>
    <name evidence="1" type="ORF">GCM10022256_32460</name>
</gene>
<protein>
    <submittedName>
        <fullName evidence="1">Uncharacterized protein</fullName>
    </submittedName>
</protein>
<reference evidence="2" key="1">
    <citation type="journal article" date="2019" name="Int. J. Syst. Evol. Microbiol.">
        <title>The Global Catalogue of Microorganisms (GCM) 10K type strain sequencing project: providing services to taxonomists for standard genome sequencing and annotation.</title>
        <authorList>
            <consortium name="The Broad Institute Genomics Platform"/>
            <consortium name="The Broad Institute Genome Sequencing Center for Infectious Disease"/>
            <person name="Wu L."/>
            <person name="Ma J."/>
        </authorList>
    </citation>
    <scope>NUCLEOTIDE SEQUENCE [LARGE SCALE GENOMIC DNA]</scope>
    <source>
        <strain evidence="2">JCM 17442</strain>
    </source>
</reference>
<organism evidence="1 2">
    <name type="scientific">Frondihabitans peucedani</name>
    <dbReference type="NCBI Taxonomy" id="598626"/>
    <lineage>
        <taxon>Bacteria</taxon>
        <taxon>Bacillati</taxon>
        <taxon>Actinomycetota</taxon>
        <taxon>Actinomycetes</taxon>
        <taxon>Micrococcales</taxon>
        <taxon>Microbacteriaceae</taxon>
        <taxon>Frondihabitans</taxon>
    </lineage>
</organism>
<accession>A0ABP8E601</accession>
<sequence>MRAVASCGSVSGMQPNAIQALIVLTDPLCVFTLDLVHDGVTSEAEIARRVAERLGVSERRSVSVLDGLAGIGYVSRTSLGRVEPRGPGHLGAVIDAALDQLDLLRAVGEEEHALDCVEAIDAAWNTRSDDPGRRVLGALFRSSPAGARFRARCAEHTLGQPWPGDASEVA</sequence>
<dbReference type="Proteomes" id="UP001501594">
    <property type="component" value="Unassembled WGS sequence"/>
</dbReference>
<dbReference type="EMBL" id="BAABAU010000005">
    <property type="protein sequence ID" value="GAA4267634.1"/>
    <property type="molecule type" value="Genomic_DNA"/>
</dbReference>
<name>A0ABP8E601_9MICO</name>
<comment type="caution">
    <text evidence="1">The sequence shown here is derived from an EMBL/GenBank/DDBJ whole genome shotgun (WGS) entry which is preliminary data.</text>
</comment>
<evidence type="ECO:0000313" key="2">
    <source>
        <dbReference type="Proteomes" id="UP001501594"/>
    </source>
</evidence>
<keyword evidence="2" id="KW-1185">Reference proteome</keyword>